<dbReference type="RefSeq" id="WP_121229433.1">
    <property type="nucleotide sequence ID" value="NZ_JBIUBA010000003.1"/>
</dbReference>
<name>A0A495XL03_9PSEU</name>
<evidence type="ECO:0000259" key="7">
    <source>
        <dbReference type="Pfam" id="PF00425"/>
    </source>
</evidence>
<evidence type="ECO:0000256" key="1">
    <source>
        <dbReference type="ARBA" id="ARBA00012266"/>
    </source>
</evidence>
<dbReference type="PRINTS" id="PR00096">
    <property type="entry name" value="GATASE"/>
</dbReference>
<dbReference type="OrthoDB" id="8594609at2"/>
<comment type="catalytic activity">
    <reaction evidence="4">
        <text>chorismate + L-glutamine = anthranilate + pyruvate + L-glutamate + H(+)</text>
        <dbReference type="Rhea" id="RHEA:21732"/>
        <dbReference type="ChEBI" id="CHEBI:15361"/>
        <dbReference type="ChEBI" id="CHEBI:15378"/>
        <dbReference type="ChEBI" id="CHEBI:16567"/>
        <dbReference type="ChEBI" id="CHEBI:29748"/>
        <dbReference type="ChEBI" id="CHEBI:29985"/>
        <dbReference type="ChEBI" id="CHEBI:58359"/>
        <dbReference type="EC" id="4.1.3.27"/>
    </reaction>
</comment>
<dbReference type="InterPro" id="IPR006221">
    <property type="entry name" value="TrpG/PapA_dom"/>
</dbReference>
<dbReference type="PRINTS" id="PR00099">
    <property type="entry name" value="CPSGATASE"/>
</dbReference>
<dbReference type="GO" id="GO:0000162">
    <property type="term" value="P:L-tryptophan biosynthetic process"/>
    <property type="evidence" value="ECO:0007669"/>
    <property type="project" value="TreeGrafter"/>
</dbReference>
<dbReference type="SUPFAM" id="SSF56322">
    <property type="entry name" value="ADC synthase"/>
    <property type="match status" value="1"/>
</dbReference>
<comment type="caution">
    <text evidence="8">The sequence shown here is derived from an EMBL/GenBank/DDBJ whole genome shotgun (WGS) entry which is preliminary data.</text>
</comment>
<dbReference type="InterPro" id="IPR017926">
    <property type="entry name" value="GATASE"/>
</dbReference>
<protein>
    <recommendedName>
        <fullName evidence="1">anthranilate synthase</fullName>
        <ecNumber evidence="1">4.1.3.27</ecNumber>
    </recommendedName>
</protein>
<evidence type="ECO:0000256" key="5">
    <source>
        <dbReference type="SAM" id="MobiDB-lite"/>
    </source>
</evidence>
<dbReference type="Pfam" id="PF00425">
    <property type="entry name" value="Chorismate_bind"/>
    <property type="match status" value="1"/>
</dbReference>
<dbReference type="Pfam" id="PF00117">
    <property type="entry name" value="GATase"/>
    <property type="match status" value="1"/>
</dbReference>
<dbReference type="Proteomes" id="UP000272729">
    <property type="component" value="Unassembled WGS sequence"/>
</dbReference>
<dbReference type="AlphaFoldDB" id="A0A495XL03"/>
<proteinExistence type="predicted"/>
<accession>A0A495XL03</accession>
<keyword evidence="3" id="KW-0456">Lyase</keyword>
<dbReference type="Gene3D" id="3.40.50.880">
    <property type="match status" value="1"/>
</dbReference>
<dbReference type="PRINTS" id="PR00097">
    <property type="entry name" value="ANTSNTHASEII"/>
</dbReference>
<evidence type="ECO:0000256" key="2">
    <source>
        <dbReference type="ARBA" id="ARBA00022962"/>
    </source>
</evidence>
<evidence type="ECO:0000313" key="8">
    <source>
        <dbReference type="EMBL" id="RKT74562.1"/>
    </source>
</evidence>
<organism evidence="8 9">
    <name type="scientific">Saccharothrix variisporea</name>
    <dbReference type="NCBI Taxonomy" id="543527"/>
    <lineage>
        <taxon>Bacteria</taxon>
        <taxon>Bacillati</taxon>
        <taxon>Actinomycetota</taxon>
        <taxon>Actinomycetes</taxon>
        <taxon>Pseudonocardiales</taxon>
        <taxon>Pseudonocardiaceae</taxon>
        <taxon>Saccharothrix</taxon>
    </lineage>
</organism>
<reference evidence="8 9" key="1">
    <citation type="submission" date="2018-10" db="EMBL/GenBank/DDBJ databases">
        <title>Sequencing the genomes of 1000 actinobacteria strains.</title>
        <authorList>
            <person name="Klenk H.-P."/>
        </authorList>
    </citation>
    <scope>NUCLEOTIDE SEQUENCE [LARGE SCALE GENOMIC DNA]</scope>
    <source>
        <strain evidence="8 9">DSM 43911</strain>
    </source>
</reference>
<dbReference type="InterPro" id="IPR029062">
    <property type="entry name" value="Class_I_gatase-like"/>
</dbReference>
<dbReference type="EC" id="4.1.3.27" evidence="1"/>
<dbReference type="InterPro" id="IPR019999">
    <property type="entry name" value="Anth_synth_I-like"/>
</dbReference>
<dbReference type="PANTHER" id="PTHR11236">
    <property type="entry name" value="AMINOBENZOATE/ANTHRANILATE SYNTHASE"/>
    <property type="match status" value="1"/>
</dbReference>
<keyword evidence="9" id="KW-1185">Reference proteome</keyword>
<gene>
    <name evidence="8" type="ORF">DFJ66_7924</name>
</gene>
<feature type="domain" description="Glutamine amidotransferase" evidence="6">
    <location>
        <begin position="475"/>
        <end position="656"/>
    </location>
</feature>
<dbReference type="Gene3D" id="3.60.120.10">
    <property type="entry name" value="Anthranilate synthase"/>
    <property type="match status" value="1"/>
</dbReference>
<evidence type="ECO:0000256" key="4">
    <source>
        <dbReference type="ARBA" id="ARBA00047683"/>
    </source>
</evidence>
<dbReference type="InterPro" id="IPR005801">
    <property type="entry name" value="ADC_synthase"/>
</dbReference>
<sequence length="666" mass="71767">MDIDRLLRADVGAFALVHRSALAGSVEVLTGDPVVAASLAELPLPPAGTVPTGGAPAHDLLVLVPYRQIAERGFEHQDDGAPLRALKVADQARLPLDTLVAALPDEPVEVDAAGFDVDDDSYAAIVEKVLAQEIGWGAGANFVIKRSFTAELRNFTTRHALSVFRRLLSGETGAYWTFLVRFDDRTFIGATPERHVSVESGKAVMNPISGTYRYPDSGPRLSEVLDFLADTKETDELYMVVDEELKMMARVCDGGVRVHGPHLKEMARLAHTEYLIEGRTTRDVADVLRETMFAPTVTGSPLESAFRVIHRYEPRGRGYYSGVAALVGRDGSGARTLDSAILIRTAEIDAGGRVDLGVGATLVRHSDPRSEVAETAAKAAGLLAAIRGDTTTADTADAQRSRFADHPAVRDALARRNNGLAAFWLADRPHDRAPAPAGRPHDPAPALADRPHDPVPALAGRPDDPIPALSGHRILVVDAEDTFTAMLALQLRSLGPDITTRRFDEPLDVHGFDAVLVGPGPGDPRDHDHPKIAALRRVTEGLLDHRVPFLSVCLGHQVLSGLLGFPLVRKDKPNQGTRREIDLFGRRATVGFYNTFAARAEADAVECEGVPGLVEVARDRRTGEVHALRGPWFASTQFHAESVLTEHGPEILADLLTTVLAARVAG</sequence>
<evidence type="ECO:0000313" key="9">
    <source>
        <dbReference type="Proteomes" id="UP000272729"/>
    </source>
</evidence>
<dbReference type="GO" id="GO:0004049">
    <property type="term" value="F:anthranilate synthase activity"/>
    <property type="evidence" value="ECO:0007669"/>
    <property type="project" value="UniProtKB-EC"/>
</dbReference>
<dbReference type="PROSITE" id="PS51273">
    <property type="entry name" value="GATASE_TYPE_1"/>
    <property type="match status" value="1"/>
</dbReference>
<dbReference type="SUPFAM" id="SSF52317">
    <property type="entry name" value="Class I glutamine amidotransferase-like"/>
    <property type="match status" value="1"/>
</dbReference>
<evidence type="ECO:0000256" key="3">
    <source>
        <dbReference type="ARBA" id="ARBA00023239"/>
    </source>
</evidence>
<keyword evidence="2" id="KW-0315">Glutamine amidotransferase</keyword>
<dbReference type="PANTHER" id="PTHR11236:SF49">
    <property type="entry name" value="ANTHRANILATE SYNTHASE COMPONENT 1"/>
    <property type="match status" value="1"/>
</dbReference>
<feature type="region of interest" description="Disordered" evidence="5">
    <location>
        <begin position="431"/>
        <end position="464"/>
    </location>
</feature>
<dbReference type="CDD" id="cd01743">
    <property type="entry name" value="GATase1_Anthranilate_Synthase"/>
    <property type="match status" value="1"/>
</dbReference>
<dbReference type="InterPro" id="IPR015890">
    <property type="entry name" value="Chorismate_C"/>
</dbReference>
<evidence type="ECO:0000259" key="6">
    <source>
        <dbReference type="Pfam" id="PF00117"/>
    </source>
</evidence>
<dbReference type="EMBL" id="RBXR01000001">
    <property type="protein sequence ID" value="RKT74562.1"/>
    <property type="molecule type" value="Genomic_DNA"/>
</dbReference>
<feature type="domain" description="Chorismate-utilising enzyme C-terminal" evidence="7">
    <location>
        <begin position="120"/>
        <end position="378"/>
    </location>
</feature>